<dbReference type="Pfam" id="PF02492">
    <property type="entry name" value="cobW"/>
    <property type="match status" value="1"/>
</dbReference>
<name>K9WF34_9CYAN</name>
<evidence type="ECO:0000259" key="9">
    <source>
        <dbReference type="Pfam" id="PF02492"/>
    </source>
</evidence>
<dbReference type="GO" id="GO:0003924">
    <property type="term" value="F:GTPase activity"/>
    <property type="evidence" value="ECO:0007669"/>
    <property type="project" value="InterPro"/>
</dbReference>
<evidence type="ECO:0000256" key="5">
    <source>
        <dbReference type="ARBA" id="ARBA00022801"/>
    </source>
</evidence>
<feature type="domain" description="CobW/HypB/UreG nucleotide-binding" evidence="9">
    <location>
        <begin position="102"/>
        <end position="266"/>
    </location>
</feature>
<evidence type="ECO:0000313" key="10">
    <source>
        <dbReference type="EMBL" id="AFZ18828.1"/>
    </source>
</evidence>
<dbReference type="GO" id="GO:0008270">
    <property type="term" value="F:zinc ion binding"/>
    <property type="evidence" value="ECO:0007669"/>
    <property type="project" value="TreeGrafter"/>
</dbReference>
<keyword evidence="5" id="KW-0378">Hydrolase</keyword>
<dbReference type="OrthoDB" id="9802035at2"/>
<dbReference type="EMBL" id="CP003630">
    <property type="protein sequence ID" value="AFZ18828.1"/>
    <property type="molecule type" value="Genomic_DNA"/>
</dbReference>
<dbReference type="RefSeq" id="WP_015182976.1">
    <property type="nucleotide sequence ID" value="NC_019738.1"/>
</dbReference>
<keyword evidence="7" id="KW-0342">GTP-binding</keyword>
<protein>
    <submittedName>
        <fullName evidence="10">Hydrogenase nickel incorporation protein HypB</fullName>
    </submittedName>
</protein>
<dbReference type="GO" id="GO:0005525">
    <property type="term" value="F:GTP binding"/>
    <property type="evidence" value="ECO:0007669"/>
    <property type="project" value="UniProtKB-KW"/>
</dbReference>
<evidence type="ECO:0000256" key="3">
    <source>
        <dbReference type="ARBA" id="ARBA00022723"/>
    </source>
</evidence>
<keyword evidence="3" id="KW-0479">Metal-binding</keyword>
<evidence type="ECO:0000256" key="6">
    <source>
        <dbReference type="ARBA" id="ARBA00022833"/>
    </source>
</evidence>
<keyword evidence="6" id="KW-0862">Zinc</keyword>
<keyword evidence="2" id="KW-0533">Nickel</keyword>
<dbReference type="NCBIfam" id="TIGR00073">
    <property type="entry name" value="hypB"/>
    <property type="match status" value="1"/>
</dbReference>
<dbReference type="CDD" id="cd05390">
    <property type="entry name" value="HypB"/>
    <property type="match status" value="1"/>
</dbReference>
<dbReference type="SUPFAM" id="SSF52540">
    <property type="entry name" value="P-loop containing nucleoside triphosphate hydrolases"/>
    <property type="match status" value="1"/>
</dbReference>
<keyword evidence="4" id="KW-0547">Nucleotide-binding</keyword>
<dbReference type="STRING" id="1173027.Mic7113_3071"/>
<evidence type="ECO:0000256" key="2">
    <source>
        <dbReference type="ARBA" id="ARBA00022596"/>
    </source>
</evidence>
<evidence type="ECO:0000256" key="8">
    <source>
        <dbReference type="SAM" id="MobiDB-lite"/>
    </source>
</evidence>
<accession>K9WF34</accession>
<dbReference type="HOGENOM" id="CLU_056148_0_0_3"/>
<keyword evidence="11" id="KW-1185">Reference proteome</keyword>
<dbReference type="InterPro" id="IPR027417">
    <property type="entry name" value="P-loop_NTPase"/>
</dbReference>
<gene>
    <name evidence="10" type="ORF">Mic7113_3071</name>
</gene>
<dbReference type="InterPro" id="IPR003495">
    <property type="entry name" value="CobW/HypB/UreG_nucleotide-bd"/>
</dbReference>
<dbReference type="PANTHER" id="PTHR30134">
    <property type="entry name" value="HYDROGENASE PROTEIN ASSEMBLY PROTEIN, NICKEL CHAPERONE"/>
    <property type="match status" value="1"/>
</dbReference>
<feature type="region of interest" description="Disordered" evidence="8">
    <location>
        <begin position="22"/>
        <end position="50"/>
    </location>
</feature>
<sequence>MCEDCGCSQVGAVAIDGVTHHEHSHLHEHSHSHDHPDEHQQRKAEGRGQRAEGIYPDAVSDLHERSHVSQTLTIHESLLSKNDRLAERNRGYFQAKRVLALNILSSPGSGKTALIERMVQDLNSRILASLQHPLRIGVIVGDLETDNDAQRLRRAGAPAVQITTGNACHLEADMVSRAMQKLDLDALEVLIIENVGNLVCPASYDLGEAMRVVLLSVTEGEDKPLKYPTMFKTANVVLINKIDIAEAVGFDRERAIANIQRVAPQAILFEVSARTGQGMEAWYSYLGTAIQ</sequence>
<proteinExistence type="inferred from homology"/>
<reference evidence="10 11" key="1">
    <citation type="submission" date="2012-06" db="EMBL/GenBank/DDBJ databases">
        <title>Finished chromosome of genome of Microcoleus sp. PCC 7113.</title>
        <authorList>
            <consortium name="US DOE Joint Genome Institute"/>
            <person name="Gugger M."/>
            <person name="Coursin T."/>
            <person name="Rippka R."/>
            <person name="Tandeau De Marsac N."/>
            <person name="Huntemann M."/>
            <person name="Wei C.-L."/>
            <person name="Han J."/>
            <person name="Detter J.C."/>
            <person name="Han C."/>
            <person name="Tapia R."/>
            <person name="Chen A."/>
            <person name="Kyrpides N."/>
            <person name="Mavromatis K."/>
            <person name="Markowitz V."/>
            <person name="Szeto E."/>
            <person name="Ivanova N."/>
            <person name="Pagani I."/>
            <person name="Pati A."/>
            <person name="Goodwin L."/>
            <person name="Nordberg H.P."/>
            <person name="Cantor M.N."/>
            <person name="Hua S.X."/>
            <person name="Woyke T."/>
            <person name="Kerfeld C.A."/>
        </authorList>
    </citation>
    <scope>NUCLEOTIDE SEQUENCE [LARGE SCALE GENOMIC DNA]</scope>
    <source>
        <strain evidence="10 11">PCC 7113</strain>
    </source>
</reference>
<dbReference type="AlphaFoldDB" id="K9WF34"/>
<dbReference type="Gene3D" id="3.40.50.300">
    <property type="entry name" value="P-loop containing nucleotide triphosphate hydrolases"/>
    <property type="match status" value="1"/>
</dbReference>
<dbReference type="InterPro" id="IPR004392">
    <property type="entry name" value="Hyd_mat_HypB"/>
</dbReference>
<dbReference type="GO" id="GO:0016151">
    <property type="term" value="F:nickel cation binding"/>
    <property type="evidence" value="ECO:0007669"/>
    <property type="project" value="InterPro"/>
</dbReference>
<organism evidence="10 11">
    <name type="scientific">Allocoleopsis franciscana PCC 7113</name>
    <dbReference type="NCBI Taxonomy" id="1173027"/>
    <lineage>
        <taxon>Bacteria</taxon>
        <taxon>Bacillati</taxon>
        <taxon>Cyanobacteriota</taxon>
        <taxon>Cyanophyceae</taxon>
        <taxon>Coleofasciculales</taxon>
        <taxon>Coleofasciculaceae</taxon>
        <taxon>Allocoleopsis</taxon>
        <taxon>Allocoleopsis franciscana</taxon>
    </lineage>
</organism>
<dbReference type="GO" id="GO:0051604">
    <property type="term" value="P:protein maturation"/>
    <property type="evidence" value="ECO:0007669"/>
    <property type="project" value="InterPro"/>
</dbReference>
<dbReference type="eggNOG" id="COG0378">
    <property type="taxonomic scope" value="Bacteria"/>
</dbReference>
<comment type="similarity">
    <text evidence="1">Belongs to the SIMIBI class G3E GTPase family. HypB/HupM subfamily.</text>
</comment>
<evidence type="ECO:0000256" key="4">
    <source>
        <dbReference type="ARBA" id="ARBA00022741"/>
    </source>
</evidence>
<evidence type="ECO:0000256" key="1">
    <source>
        <dbReference type="ARBA" id="ARBA00006211"/>
    </source>
</evidence>
<dbReference type="PATRIC" id="fig|1173027.3.peg.3384"/>
<dbReference type="KEGG" id="mic:Mic7113_3071"/>
<evidence type="ECO:0000313" key="11">
    <source>
        <dbReference type="Proteomes" id="UP000010471"/>
    </source>
</evidence>
<dbReference type="Proteomes" id="UP000010471">
    <property type="component" value="Chromosome"/>
</dbReference>
<evidence type="ECO:0000256" key="7">
    <source>
        <dbReference type="ARBA" id="ARBA00023134"/>
    </source>
</evidence>
<dbReference type="PANTHER" id="PTHR30134:SF2">
    <property type="entry name" value="HYDROGENASE MATURATION FACTOR HYPB"/>
    <property type="match status" value="1"/>
</dbReference>